<dbReference type="GO" id="GO:0005524">
    <property type="term" value="F:ATP binding"/>
    <property type="evidence" value="ECO:0007669"/>
    <property type="project" value="UniProtKB-KW"/>
</dbReference>
<dbReference type="InterPro" id="IPR043129">
    <property type="entry name" value="ATPase_NBD"/>
</dbReference>
<evidence type="ECO:0000256" key="3">
    <source>
        <dbReference type="ARBA" id="ARBA00022741"/>
    </source>
</evidence>
<dbReference type="GO" id="GO:0005829">
    <property type="term" value="C:cytosol"/>
    <property type="evidence" value="ECO:0007669"/>
    <property type="project" value="TreeGrafter"/>
</dbReference>
<keyword evidence="2" id="KW-0808">Transferase</keyword>
<dbReference type="Pfam" id="PF00370">
    <property type="entry name" value="FGGY_N"/>
    <property type="match status" value="1"/>
</dbReference>
<keyword evidence="4 8" id="KW-0418">Kinase</keyword>
<evidence type="ECO:0000313" key="8">
    <source>
        <dbReference type="EMBL" id="NDJ73802.1"/>
    </source>
</evidence>
<dbReference type="InterPro" id="IPR018484">
    <property type="entry name" value="FGGY_N"/>
</dbReference>
<dbReference type="InterPro" id="IPR018485">
    <property type="entry name" value="FGGY_C"/>
</dbReference>
<keyword evidence="3" id="KW-0547">Nucleotide-binding</keyword>
<dbReference type="PANTHER" id="PTHR10196">
    <property type="entry name" value="SUGAR KINASE"/>
    <property type="match status" value="1"/>
</dbReference>
<feature type="domain" description="Carbohydrate kinase FGGY C-terminal" evidence="7">
    <location>
        <begin position="261"/>
        <end position="448"/>
    </location>
</feature>
<dbReference type="EMBL" id="JAADJO010000008">
    <property type="protein sequence ID" value="NDJ73802.1"/>
    <property type="molecule type" value="Genomic_DNA"/>
</dbReference>
<keyword evidence="5" id="KW-0067">ATP-binding</keyword>
<dbReference type="RefSeq" id="WP_144231225.1">
    <property type="nucleotide sequence ID" value="NZ_CAZZQF010000001.1"/>
</dbReference>
<dbReference type="PANTHER" id="PTHR10196:SF69">
    <property type="entry name" value="GLYCEROL KINASE"/>
    <property type="match status" value="1"/>
</dbReference>
<dbReference type="GO" id="GO:0019563">
    <property type="term" value="P:glycerol catabolic process"/>
    <property type="evidence" value="ECO:0007669"/>
    <property type="project" value="TreeGrafter"/>
</dbReference>
<dbReference type="AlphaFoldDB" id="A0A6B2FXN6"/>
<dbReference type="CDD" id="cd07769">
    <property type="entry name" value="ASKHA_NBD_FGGY_GK"/>
    <property type="match status" value="1"/>
</dbReference>
<evidence type="ECO:0000256" key="4">
    <source>
        <dbReference type="ARBA" id="ARBA00022777"/>
    </source>
</evidence>
<comment type="caution">
    <text evidence="8">The sequence shown here is derived from an EMBL/GenBank/DDBJ whole genome shotgun (WGS) entry which is preliminary data.</text>
</comment>
<evidence type="ECO:0000259" key="6">
    <source>
        <dbReference type="Pfam" id="PF00370"/>
    </source>
</evidence>
<comment type="similarity">
    <text evidence="1">Belongs to the FGGY kinase family.</text>
</comment>
<feature type="domain" description="Carbohydrate kinase FGGY N-terminal" evidence="6">
    <location>
        <begin position="5"/>
        <end position="249"/>
    </location>
</feature>
<evidence type="ECO:0000256" key="1">
    <source>
        <dbReference type="ARBA" id="ARBA00009156"/>
    </source>
</evidence>
<evidence type="ECO:0000259" key="7">
    <source>
        <dbReference type="Pfam" id="PF02782"/>
    </source>
</evidence>
<protein>
    <submittedName>
        <fullName evidence="8">Glycerol kinase</fullName>
    </submittedName>
</protein>
<proteinExistence type="inferred from homology"/>
<dbReference type="Pfam" id="PF02782">
    <property type="entry name" value="FGGY_C"/>
    <property type="match status" value="1"/>
</dbReference>
<reference evidence="8" key="1">
    <citation type="submission" date="2020-01" db="EMBL/GenBank/DDBJ databases">
        <title>Vaginal microbiome of pregnant Indian women: Insights into the genome of dominants Lactobacillus species.</title>
        <authorList>
            <person name="Das B."/>
            <person name="Mehta O."/>
            <person name="Ghosh T.S."/>
            <person name="Kothidar A."/>
            <person name="Gowtham M.R."/>
            <person name="Mitra R."/>
            <person name="Kshetrapal P."/>
            <person name="Wadhwa N."/>
            <person name="Thiruvengadam R."/>
            <person name="Nair G.B."/>
            <person name="Bhatnagar S."/>
            <person name="Das B."/>
        </authorList>
    </citation>
    <scope>NUCLEOTIDE SEQUENCE</scope>
    <source>
        <strain evidence="8">Indica</strain>
    </source>
</reference>
<dbReference type="PIRSF" id="PIRSF000538">
    <property type="entry name" value="GlpK"/>
    <property type="match status" value="1"/>
</dbReference>
<dbReference type="Gene3D" id="3.30.420.40">
    <property type="match status" value="2"/>
</dbReference>
<accession>A0A6B2FXN6</accession>
<name>A0A6B2FXN6_9LACO</name>
<evidence type="ECO:0000256" key="2">
    <source>
        <dbReference type="ARBA" id="ARBA00022679"/>
    </source>
</evidence>
<dbReference type="SUPFAM" id="SSF53067">
    <property type="entry name" value="Actin-like ATPase domain"/>
    <property type="match status" value="2"/>
</dbReference>
<sequence>MTEKYVLAIDQSTQGTKAILVDHQNQIFWKTSLAHKQIINEDGWVSHDLNEIRANLITLFKQVLKKVTADQIKSLAITNQRESAAAWSRKTSEPLCKTIVWQDNRAEKLISRISYPELTDKVKNSTGLALSPYFTGAKWGWMLLNEPRVVQAQANNDLCLGTMDTWLVFQLTNGQSFKTEPSNACRTQLMNIKTGNWDQELVEIFGIDINDLPDIVDSNSNFGETDLFGLLPHKIPILSVLGDSQAALFAHGCFETGDFKVTFGTGSSVMLNIGKKLPNNFNNQLNTSLAWSINGQKSYVLEGNINYAGACVTWLKDKLHLIQDPAETANLALTANPNDHTLLIPAFAGLGAPYWLPDMKAAFVNMTATTGKKELVRATLNSLVYQINDILHAFHQLSPKVNDEIHTDGGMIKNKYLMQYLSNITQKNVKIANISELSALGSAMNAMHHFDGMQYSKTYTPRINKNTAKDYCNEWTTWIQKLA</sequence>
<evidence type="ECO:0000256" key="5">
    <source>
        <dbReference type="ARBA" id="ARBA00022840"/>
    </source>
</evidence>
<organism evidence="8">
    <name type="scientific">Lactobacillus paragasseri</name>
    <dbReference type="NCBI Taxonomy" id="2107999"/>
    <lineage>
        <taxon>Bacteria</taxon>
        <taxon>Bacillati</taxon>
        <taxon>Bacillota</taxon>
        <taxon>Bacilli</taxon>
        <taxon>Lactobacillales</taxon>
        <taxon>Lactobacillaceae</taxon>
        <taxon>Lactobacillus</taxon>
    </lineage>
</organism>
<gene>
    <name evidence="8" type="ORF">GWG61_04700</name>
</gene>
<dbReference type="GO" id="GO:0004370">
    <property type="term" value="F:glycerol kinase activity"/>
    <property type="evidence" value="ECO:0007669"/>
    <property type="project" value="TreeGrafter"/>
</dbReference>
<dbReference type="InterPro" id="IPR000577">
    <property type="entry name" value="Carb_kinase_FGGY"/>
</dbReference>